<evidence type="ECO:0000259" key="3">
    <source>
        <dbReference type="Pfam" id="PF05368"/>
    </source>
</evidence>
<organism evidence="4 5">
    <name type="scientific">Zasmidium cellare</name>
    <name type="common">Wine cellar mold</name>
    <name type="synonym">Racodium cellare</name>
    <dbReference type="NCBI Taxonomy" id="395010"/>
    <lineage>
        <taxon>Eukaryota</taxon>
        <taxon>Fungi</taxon>
        <taxon>Dikarya</taxon>
        <taxon>Ascomycota</taxon>
        <taxon>Pezizomycotina</taxon>
        <taxon>Dothideomycetes</taxon>
        <taxon>Dothideomycetidae</taxon>
        <taxon>Mycosphaerellales</taxon>
        <taxon>Mycosphaerellaceae</taxon>
        <taxon>Zasmidium</taxon>
    </lineage>
</organism>
<evidence type="ECO:0000256" key="2">
    <source>
        <dbReference type="ARBA" id="ARBA00022857"/>
    </source>
</evidence>
<feature type="domain" description="NmrA-like" evidence="3">
    <location>
        <begin position="43"/>
        <end position="294"/>
    </location>
</feature>
<dbReference type="Pfam" id="PF05368">
    <property type="entry name" value="NmrA"/>
    <property type="match status" value="1"/>
</dbReference>
<protein>
    <recommendedName>
        <fullName evidence="3">NmrA-like domain-containing protein</fullName>
    </recommendedName>
</protein>
<proteinExistence type="inferred from homology"/>
<keyword evidence="5" id="KW-1185">Reference proteome</keyword>
<evidence type="ECO:0000256" key="1">
    <source>
        <dbReference type="ARBA" id="ARBA00006328"/>
    </source>
</evidence>
<reference evidence="4 5" key="1">
    <citation type="journal article" date="2023" name="G3 (Bethesda)">
        <title>A chromosome-level genome assembly of Zasmidium syzygii isolated from banana leaves.</title>
        <authorList>
            <person name="van Westerhoven A.C."/>
            <person name="Mehrabi R."/>
            <person name="Talebi R."/>
            <person name="Steentjes M.B.F."/>
            <person name="Corcolon B."/>
            <person name="Chong P.A."/>
            <person name="Kema G.H.J."/>
            <person name="Seidl M.F."/>
        </authorList>
    </citation>
    <scope>NUCLEOTIDE SEQUENCE [LARGE SCALE GENOMIC DNA]</scope>
    <source>
        <strain evidence="4 5">P124</strain>
    </source>
</reference>
<dbReference type="PANTHER" id="PTHR42748:SF31">
    <property type="entry name" value="NMRA-LIKE DOMAIN-CONTAINING PROTEIN-RELATED"/>
    <property type="match status" value="1"/>
</dbReference>
<dbReference type="SUPFAM" id="SSF51735">
    <property type="entry name" value="NAD(P)-binding Rossmann-fold domains"/>
    <property type="match status" value="1"/>
</dbReference>
<sequence length="343" mass="38854">MLASDLALYYVRELHLLQILADCHSQQAILWLECIKMAIDFENDLILITAASGRQASGLLPRLATKAKHLRLQCVSDSSCQRLEKEYPQAEIVQTTFSSIDSAKKLLQNVAVCFLVSPAFELRETQCGINMIDAARENARNGGPFKHMIHSSVIHPCLRALTHHDAKRLIEEALVESKLPYTILQPTHQMDVVPIKVLVKQEEIVFKARFNPKTKMSFVNCHDLGEAVFNIINDLESHQYATYQLISTRTPLDYHEAMAEVSKVVGKKVRVEAMTLDETIKDFGSTLPESMSEVEKGFVVASWARMIVHYQEHGLLGNYNSTKMLLGREPLGYREWVEMQLKS</sequence>
<dbReference type="Gene3D" id="3.90.25.10">
    <property type="entry name" value="UDP-galactose 4-epimerase, domain 1"/>
    <property type="match status" value="1"/>
</dbReference>
<evidence type="ECO:0000313" key="4">
    <source>
        <dbReference type="EMBL" id="KAK4499658.1"/>
    </source>
</evidence>
<dbReference type="InterPro" id="IPR008030">
    <property type="entry name" value="NmrA-like"/>
</dbReference>
<dbReference type="InterPro" id="IPR051164">
    <property type="entry name" value="NmrA-like_oxidored"/>
</dbReference>
<dbReference type="PANTHER" id="PTHR42748">
    <property type="entry name" value="NITROGEN METABOLITE REPRESSION PROTEIN NMRA FAMILY MEMBER"/>
    <property type="match status" value="1"/>
</dbReference>
<gene>
    <name evidence="4" type="ORF">PRZ48_010176</name>
</gene>
<dbReference type="EMBL" id="JAXOVC010000007">
    <property type="protein sequence ID" value="KAK4499658.1"/>
    <property type="molecule type" value="Genomic_DNA"/>
</dbReference>
<dbReference type="Proteomes" id="UP001305779">
    <property type="component" value="Unassembled WGS sequence"/>
</dbReference>
<name>A0ABR0EF14_ZASCE</name>
<dbReference type="InterPro" id="IPR036291">
    <property type="entry name" value="NAD(P)-bd_dom_sf"/>
</dbReference>
<evidence type="ECO:0000313" key="5">
    <source>
        <dbReference type="Proteomes" id="UP001305779"/>
    </source>
</evidence>
<dbReference type="Gene3D" id="3.40.50.720">
    <property type="entry name" value="NAD(P)-binding Rossmann-like Domain"/>
    <property type="match status" value="1"/>
</dbReference>
<accession>A0ABR0EF14</accession>
<comment type="similarity">
    <text evidence="1">Belongs to the NmrA-type oxidoreductase family.</text>
</comment>
<comment type="caution">
    <text evidence="4">The sequence shown here is derived from an EMBL/GenBank/DDBJ whole genome shotgun (WGS) entry which is preliminary data.</text>
</comment>
<keyword evidence="2" id="KW-0521">NADP</keyword>